<dbReference type="Proteomes" id="UP001497512">
    <property type="component" value="Chromosome 4"/>
</dbReference>
<evidence type="ECO:0000256" key="2">
    <source>
        <dbReference type="ARBA" id="ARBA00006622"/>
    </source>
</evidence>
<dbReference type="PANTHER" id="PTHR22966">
    <property type="entry name" value="2-AMINOETHANETHIOL DIOXYGENASE"/>
    <property type="match status" value="1"/>
</dbReference>
<comment type="cofactor">
    <cofactor evidence="1">
        <name>Fe(2+)</name>
        <dbReference type="ChEBI" id="CHEBI:29033"/>
    </cofactor>
</comment>
<evidence type="ECO:0000256" key="3">
    <source>
        <dbReference type="ARBA" id="ARBA00013133"/>
    </source>
</evidence>
<evidence type="ECO:0000256" key="4">
    <source>
        <dbReference type="ARBA" id="ARBA00022723"/>
    </source>
</evidence>
<comment type="similarity">
    <text evidence="2">Belongs to the cysteine dioxygenase family.</text>
</comment>
<sequence>MSTTAVQKLYDVCKATFSASSGVPSAAALERVRLALENVKALDVGLEEEEQPERGFGFFGSNGETGRHSSMVPRWSPPISYLHLYECEQFSMGIFCLPTSAAIPLHNHPGMTVLSRLLYGSVHVRAYDWVNPFDEKLNADPSRPRLAKLVVDHVLTAPCETAVLYPTTGGNIHAFTALTPCALLDVLAPPYSPATGRHCTYYHNIPRAVFSDGSDGLQENGDNAAENPNYEWLEGFQPPEDFVVQRGIYRGPKVVP</sequence>
<evidence type="ECO:0000256" key="6">
    <source>
        <dbReference type="ARBA" id="ARBA00023004"/>
    </source>
</evidence>
<dbReference type="EC" id="1.13.11.20" evidence="3"/>
<dbReference type="PANTHER" id="PTHR22966:SF61">
    <property type="entry name" value="2-AMINOETHANETHIOL DIOXYGENASE"/>
    <property type="match status" value="1"/>
</dbReference>
<keyword evidence="5" id="KW-0560">Oxidoreductase</keyword>
<evidence type="ECO:0000256" key="5">
    <source>
        <dbReference type="ARBA" id="ARBA00023002"/>
    </source>
</evidence>
<dbReference type="InterPro" id="IPR012864">
    <property type="entry name" value="PCO/ADO"/>
</dbReference>
<keyword evidence="4" id="KW-0479">Metal-binding</keyword>
<gene>
    <name evidence="8" type="ORF">CSSPTR1EN2_LOCUS16128</name>
</gene>
<accession>A0ABP0UID1</accession>
<organism evidence="8 9">
    <name type="scientific">Sphagnum troendelagicum</name>
    <dbReference type="NCBI Taxonomy" id="128251"/>
    <lineage>
        <taxon>Eukaryota</taxon>
        <taxon>Viridiplantae</taxon>
        <taxon>Streptophyta</taxon>
        <taxon>Embryophyta</taxon>
        <taxon>Bryophyta</taxon>
        <taxon>Sphagnophytina</taxon>
        <taxon>Sphagnopsida</taxon>
        <taxon>Sphagnales</taxon>
        <taxon>Sphagnaceae</taxon>
        <taxon>Sphagnum</taxon>
    </lineage>
</organism>
<keyword evidence="9" id="KW-1185">Reference proteome</keyword>
<evidence type="ECO:0000256" key="1">
    <source>
        <dbReference type="ARBA" id="ARBA00001954"/>
    </source>
</evidence>
<protein>
    <recommendedName>
        <fullName evidence="3">cysteine dioxygenase</fullName>
        <ecNumber evidence="3">1.13.11.20</ecNumber>
    </recommendedName>
</protein>
<dbReference type="SUPFAM" id="SSF51182">
    <property type="entry name" value="RmlC-like cupins"/>
    <property type="match status" value="1"/>
</dbReference>
<reference evidence="8" key="1">
    <citation type="submission" date="2024-02" db="EMBL/GenBank/DDBJ databases">
        <authorList>
            <consortium name="ELIXIR-Norway"/>
            <consortium name="Elixir Norway"/>
        </authorList>
    </citation>
    <scope>NUCLEOTIDE SEQUENCE</scope>
</reference>
<evidence type="ECO:0000313" key="9">
    <source>
        <dbReference type="Proteomes" id="UP001497512"/>
    </source>
</evidence>
<dbReference type="CDD" id="cd20289">
    <property type="entry name" value="cupin_ADO"/>
    <property type="match status" value="1"/>
</dbReference>
<dbReference type="Pfam" id="PF07847">
    <property type="entry name" value="PCO_ADO"/>
    <property type="match status" value="1"/>
</dbReference>
<keyword evidence="6" id="KW-0408">Iron</keyword>
<evidence type="ECO:0000313" key="8">
    <source>
        <dbReference type="EMBL" id="CAK9222509.1"/>
    </source>
</evidence>
<evidence type="ECO:0000256" key="7">
    <source>
        <dbReference type="ARBA" id="ARBA00024284"/>
    </source>
</evidence>
<name>A0ABP0UID1_9BRYO</name>
<dbReference type="InterPro" id="IPR014710">
    <property type="entry name" value="RmlC-like_jellyroll"/>
</dbReference>
<proteinExistence type="inferred from homology"/>
<comment type="catalytic activity">
    <reaction evidence="7">
        <text>L-cysteine + O2 = 3-sulfino-L-alanine + H(+)</text>
        <dbReference type="Rhea" id="RHEA:20441"/>
        <dbReference type="ChEBI" id="CHEBI:15378"/>
        <dbReference type="ChEBI" id="CHEBI:15379"/>
        <dbReference type="ChEBI" id="CHEBI:35235"/>
        <dbReference type="ChEBI" id="CHEBI:61085"/>
        <dbReference type="EC" id="1.13.11.20"/>
    </reaction>
    <physiologicalReaction direction="left-to-right" evidence="7">
        <dbReference type="Rhea" id="RHEA:20442"/>
    </physiologicalReaction>
</comment>
<dbReference type="EMBL" id="OZ019896">
    <property type="protein sequence ID" value="CAK9222509.1"/>
    <property type="molecule type" value="Genomic_DNA"/>
</dbReference>
<dbReference type="InterPro" id="IPR011051">
    <property type="entry name" value="RmlC_Cupin_sf"/>
</dbReference>
<dbReference type="Gene3D" id="2.60.120.10">
    <property type="entry name" value="Jelly Rolls"/>
    <property type="match status" value="1"/>
</dbReference>